<dbReference type="Pfam" id="PF04597">
    <property type="entry name" value="Ribophorin_I"/>
    <property type="match status" value="1"/>
</dbReference>
<feature type="chain" id="PRO_5041769572" description="Dolichyl-diphosphooligosaccharide--protein glycosyltransferase subunit 1" evidence="10">
    <location>
        <begin position="24"/>
        <end position="487"/>
    </location>
</feature>
<evidence type="ECO:0000256" key="4">
    <source>
        <dbReference type="ARBA" id="ARBA00008905"/>
    </source>
</evidence>
<dbReference type="InterPro" id="IPR007676">
    <property type="entry name" value="Ribophorin_I"/>
</dbReference>
<dbReference type="GO" id="GO:0008250">
    <property type="term" value="C:oligosaccharyltransferase complex"/>
    <property type="evidence" value="ECO:0007669"/>
    <property type="project" value="UniProtKB-UniRule"/>
</dbReference>
<reference evidence="11" key="1">
    <citation type="submission" date="2019-10" db="EMBL/GenBank/DDBJ databases">
        <authorList>
            <consortium name="DOE Joint Genome Institute"/>
            <person name="Kuo A."/>
            <person name="Miyauchi S."/>
            <person name="Kiss E."/>
            <person name="Drula E."/>
            <person name="Kohler A."/>
            <person name="Sanchez-Garcia M."/>
            <person name="Andreopoulos B."/>
            <person name="Barry K.W."/>
            <person name="Bonito G."/>
            <person name="Buee M."/>
            <person name="Carver A."/>
            <person name="Chen C."/>
            <person name="Cichocki N."/>
            <person name="Clum A."/>
            <person name="Culley D."/>
            <person name="Crous P.W."/>
            <person name="Fauchery L."/>
            <person name="Girlanda M."/>
            <person name="Hayes R."/>
            <person name="Keri Z."/>
            <person name="LaButti K."/>
            <person name="Lipzen A."/>
            <person name="Lombard V."/>
            <person name="Magnuson J."/>
            <person name="Maillard F."/>
            <person name="Morin E."/>
            <person name="Murat C."/>
            <person name="Nolan M."/>
            <person name="Ohm R."/>
            <person name="Pangilinan J."/>
            <person name="Pereira M."/>
            <person name="Perotto S."/>
            <person name="Peter M."/>
            <person name="Riley R."/>
            <person name="Sitrit Y."/>
            <person name="Stielow B."/>
            <person name="Szollosi G."/>
            <person name="Zifcakova L."/>
            <person name="Stursova M."/>
            <person name="Spatafora J.W."/>
            <person name="Tedersoo L."/>
            <person name="Vaario L.-M."/>
            <person name="Yamada A."/>
            <person name="Yan M."/>
            <person name="Wang P."/>
            <person name="Xu J."/>
            <person name="Bruns T."/>
            <person name="Baldrian P."/>
            <person name="Vilgalys R."/>
            <person name="Henrissat B."/>
            <person name="Grigoriev I.V."/>
            <person name="Hibbett D."/>
            <person name="Nagy L.G."/>
            <person name="Martin F.M."/>
        </authorList>
    </citation>
    <scope>NUCLEOTIDE SEQUENCE</scope>
    <source>
        <strain evidence="11">BED1</strain>
    </source>
</reference>
<dbReference type="Proteomes" id="UP001194468">
    <property type="component" value="Unassembled WGS sequence"/>
</dbReference>
<keyword evidence="9 10" id="KW-0472">Membrane</keyword>
<protein>
    <recommendedName>
        <fullName evidence="10">Dolichyl-diphosphooligosaccharide--protein glycosyltransferase subunit 1</fullName>
    </recommendedName>
</protein>
<name>A0AAD4GL84_BOLED</name>
<comment type="subunit">
    <text evidence="10">Component of the oligosaccharyltransferase (OST) complex.</text>
</comment>
<evidence type="ECO:0000256" key="7">
    <source>
        <dbReference type="ARBA" id="ARBA00022824"/>
    </source>
</evidence>
<evidence type="ECO:0000256" key="9">
    <source>
        <dbReference type="ARBA" id="ARBA00023136"/>
    </source>
</evidence>
<organism evidence="11 12">
    <name type="scientific">Boletus edulis BED1</name>
    <dbReference type="NCBI Taxonomy" id="1328754"/>
    <lineage>
        <taxon>Eukaryota</taxon>
        <taxon>Fungi</taxon>
        <taxon>Dikarya</taxon>
        <taxon>Basidiomycota</taxon>
        <taxon>Agaricomycotina</taxon>
        <taxon>Agaricomycetes</taxon>
        <taxon>Agaricomycetidae</taxon>
        <taxon>Boletales</taxon>
        <taxon>Boletineae</taxon>
        <taxon>Boletaceae</taxon>
        <taxon>Boletoideae</taxon>
        <taxon>Boletus</taxon>
    </lineage>
</organism>
<reference evidence="11" key="2">
    <citation type="journal article" date="2020" name="Nat. Commun.">
        <title>Large-scale genome sequencing of mycorrhizal fungi provides insights into the early evolution of symbiotic traits.</title>
        <authorList>
            <person name="Miyauchi S."/>
            <person name="Kiss E."/>
            <person name="Kuo A."/>
            <person name="Drula E."/>
            <person name="Kohler A."/>
            <person name="Sanchez-Garcia M."/>
            <person name="Morin E."/>
            <person name="Andreopoulos B."/>
            <person name="Barry K.W."/>
            <person name="Bonito G."/>
            <person name="Buee M."/>
            <person name="Carver A."/>
            <person name="Chen C."/>
            <person name="Cichocki N."/>
            <person name="Clum A."/>
            <person name="Culley D."/>
            <person name="Crous P.W."/>
            <person name="Fauchery L."/>
            <person name="Girlanda M."/>
            <person name="Hayes R.D."/>
            <person name="Keri Z."/>
            <person name="LaButti K."/>
            <person name="Lipzen A."/>
            <person name="Lombard V."/>
            <person name="Magnuson J."/>
            <person name="Maillard F."/>
            <person name="Murat C."/>
            <person name="Nolan M."/>
            <person name="Ohm R.A."/>
            <person name="Pangilinan J."/>
            <person name="Pereira M.F."/>
            <person name="Perotto S."/>
            <person name="Peter M."/>
            <person name="Pfister S."/>
            <person name="Riley R."/>
            <person name="Sitrit Y."/>
            <person name="Stielow J.B."/>
            <person name="Szollosi G."/>
            <person name="Zifcakova L."/>
            <person name="Stursova M."/>
            <person name="Spatafora J.W."/>
            <person name="Tedersoo L."/>
            <person name="Vaario L.M."/>
            <person name="Yamada A."/>
            <person name="Yan M."/>
            <person name="Wang P."/>
            <person name="Xu J."/>
            <person name="Bruns T."/>
            <person name="Baldrian P."/>
            <person name="Vilgalys R."/>
            <person name="Dunand C."/>
            <person name="Henrissat B."/>
            <person name="Grigoriev I.V."/>
            <person name="Hibbett D."/>
            <person name="Nagy L.G."/>
            <person name="Martin F.M."/>
        </authorList>
    </citation>
    <scope>NUCLEOTIDE SEQUENCE</scope>
    <source>
        <strain evidence="11">BED1</strain>
    </source>
</reference>
<proteinExistence type="inferred from homology"/>
<keyword evidence="5 10" id="KW-0812">Transmembrane</keyword>
<dbReference type="GO" id="GO:0018279">
    <property type="term" value="P:protein N-linked glycosylation via asparagine"/>
    <property type="evidence" value="ECO:0007669"/>
    <property type="project" value="TreeGrafter"/>
</dbReference>
<evidence type="ECO:0000256" key="1">
    <source>
        <dbReference type="ARBA" id="ARBA00002791"/>
    </source>
</evidence>
<keyword evidence="8 10" id="KW-1133">Transmembrane helix</keyword>
<feature type="transmembrane region" description="Helical" evidence="10">
    <location>
        <begin position="460"/>
        <end position="477"/>
    </location>
</feature>
<dbReference type="AlphaFoldDB" id="A0AAD4GL84"/>
<accession>A0AAD4GL84</accession>
<sequence length="487" mass="53838">MLRRWRTLSLLLLSSLLPSFSLAGPAFENTAIVRTIELGGSLVHVSTTYAVKALEPGQTVYHVTFGKHEKEKTSWIEAKVKGQVKPLEITDLGERDVRDVHVFAVSLPRKLAINGTINLVLETIQTHATYPYPSYAAQADPQLLKYDTDLFVLSPYTTLVQRTKIKSSSSDIPSYSTPEGIDEFVGDASVTKSGATITYGPYHNVASSTNAEFLFKHQQPISAHYNHGHPVLEVMKLQRSVEISHWGSNLNIEDRFNLRNAGPLLRGHFSRLDYQSQNYFGRMAGHILSGLTLHLPAGLTNAYFYDLNGNVSTSHLRQTPSVPRGSKAIQHSILEMRPRYPLLGGWNYSFTLGFDTPLQDSVSWDAVNQRHIVGVPVMTHIPGSVVDEAEVKIILPEGATDIDVVTPFPALSSAILTHVSYLDTTGRPAVSLSYKDLTDKHTAMIYVSYKVPLSAHLKKPVAVGAAFMSLFMIGLVARRVDLRLHKA</sequence>
<evidence type="ECO:0000256" key="3">
    <source>
        <dbReference type="ARBA" id="ARBA00004922"/>
    </source>
</evidence>
<evidence type="ECO:0000313" key="12">
    <source>
        <dbReference type="Proteomes" id="UP001194468"/>
    </source>
</evidence>
<dbReference type="PANTHER" id="PTHR21049:SF0">
    <property type="entry name" value="DOLICHYL-DIPHOSPHOOLIGOSACCHARIDE--PROTEIN GLYCOSYLTRANSFERASE SUBUNIT 1"/>
    <property type="match status" value="1"/>
</dbReference>
<evidence type="ECO:0000256" key="2">
    <source>
        <dbReference type="ARBA" id="ARBA00004115"/>
    </source>
</evidence>
<comment type="caution">
    <text evidence="11">The sequence shown here is derived from an EMBL/GenBank/DDBJ whole genome shotgun (WGS) entry which is preliminary data.</text>
</comment>
<evidence type="ECO:0000256" key="10">
    <source>
        <dbReference type="RuleBase" id="RU361143"/>
    </source>
</evidence>
<feature type="signal peptide" evidence="10">
    <location>
        <begin position="1"/>
        <end position="23"/>
    </location>
</feature>
<gene>
    <name evidence="11" type="ORF">L210DRAFT_3385278</name>
</gene>
<keyword evidence="7 10" id="KW-0256">Endoplasmic reticulum</keyword>
<comment type="pathway">
    <text evidence="3 10">Protein modification; protein glycosylation.</text>
</comment>
<keyword evidence="12" id="KW-1185">Reference proteome</keyword>
<evidence type="ECO:0000256" key="6">
    <source>
        <dbReference type="ARBA" id="ARBA00022729"/>
    </source>
</evidence>
<dbReference type="EMBL" id="WHUW01000002">
    <property type="protein sequence ID" value="KAF8450710.1"/>
    <property type="molecule type" value="Genomic_DNA"/>
</dbReference>
<comment type="function">
    <text evidence="1 10">Subunit of the oligosaccharyl transferase (OST) complex that catalyzes the initial transfer of a defined glycan (Glc(3)Man(9)GlcNAc(2) in eukaryotes) from the lipid carrier dolichol-pyrophosphate to an asparagine residue within an Asn-X-Ser/Thr consensus motif in nascent polypeptide chains, the first step in protein N-glycosylation. N-glycosylation occurs cotranslationally and the complex associates with the Sec61 complex at the channel-forming translocon complex that mediates protein translocation across the endoplasmic reticulum (ER). All subunits are required for a maximal enzyme activity.</text>
</comment>
<evidence type="ECO:0000313" key="11">
    <source>
        <dbReference type="EMBL" id="KAF8450710.1"/>
    </source>
</evidence>
<evidence type="ECO:0000256" key="5">
    <source>
        <dbReference type="ARBA" id="ARBA00022692"/>
    </source>
</evidence>
<evidence type="ECO:0000256" key="8">
    <source>
        <dbReference type="ARBA" id="ARBA00022989"/>
    </source>
</evidence>
<dbReference type="PANTHER" id="PTHR21049">
    <property type="entry name" value="RIBOPHORIN I"/>
    <property type="match status" value="1"/>
</dbReference>
<comment type="subcellular location">
    <subcellularLocation>
        <location evidence="2 10">Endoplasmic reticulum membrane</location>
        <topology evidence="2 10">Single-pass type I membrane protein</topology>
    </subcellularLocation>
</comment>
<comment type="similarity">
    <text evidence="4 10">Belongs to the OST1 family.</text>
</comment>
<keyword evidence="6 10" id="KW-0732">Signal</keyword>